<dbReference type="Proteomes" id="UP000663722">
    <property type="component" value="Chromosome"/>
</dbReference>
<sequence length="165" mass="18586">MNNILTFSRNRSTNVEQTDEQTIRSSCRLQDTLTEAYVEITARLPDLEITTIQGEVRRSSQKACLESTEFLQKAVGVRIGPGMLEIIKGLLGSRTDCKELIFMVEECCHGVILSLTKDTLLNTPKEHEEKKEHYANMVRNNIRLYNRCAAFAPGSSLVEGLEPPK</sequence>
<reference evidence="1" key="1">
    <citation type="journal article" date="2021" name="Microb. Physiol.">
        <title>Proteogenomic Insights into the Physiology of Marine, Sulfate-Reducing, Filamentous Desulfonema limicola and Desulfonema magnum.</title>
        <authorList>
            <person name="Schnaars V."/>
            <person name="Wohlbrand L."/>
            <person name="Scheve S."/>
            <person name="Hinrichs C."/>
            <person name="Reinhardt R."/>
            <person name="Rabus R."/>
        </authorList>
    </citation>
    <scope>NUCLEOTIDE SEQUENCE</scope>
    <source>
        <strain evidence="1">4be13</strain>
    </source>
</reference>
<keyword evidence="2" id="KW-1185">Reference proteome</keyword>
<name>A0A975GPL0_9BACT</name>
<dbReference type="AlphaFoldDB" id="A0A975GPL0"/>
<gene>
    <name evidence="1" type="ORF">dnm_040580</name>
</gene>
<dbReference type="KEGG" id="dmm:dnm_040580"/>
<protein>
    <submittedName>
        <fullName evidence="1">DUF2889</fullName>
    </submittedName>
</protein>
<organism evidence="1 2">
    <name type="scientific">Desulfonema magnum</name>
    <dbReference type="NCBI Taxonomy" id="45655"/>
    <lineage>
        <taxon>Bacteria</taxon>
        <taxon>Pseudomonadati</taxon>
        <taxon>Thermodesulfobacteriota</taxon>
        <taxon>Desulfobacteria</taxon>
        <taxon>Desulfobacterales</taxon>
        <taxon>Desulfococcaceae</taxon>
        <taxon>Desulfonema</taxon>
    </lineage>
</organism>
<dbReference type="EMBL" id="CP061800">
    <property type="protein sequence ID" value="QTA88018.1"/>
    <property type="molecule type" value="Genomic_DNA"/>
</dbReference>
<evidence type="ECO:0000313" key="1">
    <source>
        <dbReference type="EMBL" id="QTA88018.1"/>
    </source>
</evidence>
<accession>A0A975GPL0</accession>
<dbReference type="RefSeq" id="WP_207682973.1">
    <property type="nucleotide sequence ID" value="NZ_CP061800.1"/>
</dbReference>
<proteinExistence type="predicted"/>
<evidence type="ECO:0000313" key="2">
    <source>
        <dbReference type="Proteomes" id="UP000663722"/>
    </source>
</evidence>